<keyword evidence="3" id="KW-1185">Reference proteome</keyword>
<feature type="region of interest" description="Disordered" evidence="1">
    <location>
        <begin position="1"/>
        <end position="192"/>
    </location>
</feature>
<feature type="compositionally biased region" description="Polar residues" evidence="1">
    <location>
        <begin position="82"/>
        <end position="94"/>
    </location>
</feature>
<dbReference type="EMBL" id="FJOG01000042">
    <property type="protein sequence ID" value="CZR67138.1"/>
    <property type="molecule type" value="Genomic_DNA"/>
</dbReference>
<name>A0A1L7XQA2_9HELO</name>
<gene>
    <name evidence="2" type="ORF">PAC_17037</name>
</gene>
<feature type="compositionally biased region" description="Basic residues" evidence="1">
    <location>
        <begin position="12"/>
        <end position="21"/>
    </location>
</feature>
<feature type="compositionally biased region" description="Basic and acidic residues" evidence="1">
    <location>
        <begin position="60"/>
        <end position="75"/>
    </location>
</feature>
<evidence type="ECO:0000256" key="1">
    <source>
        <dbReference type="SAM" id="MobiDB-lite"/>
    </source>
</evidence>
<dbReference type="Proteomes" id="UP000184330">
    <property type="component" value="Unassembled WGS sequence"/>
</dbReference>
<organism evidence="2 3">
    <name type="scientific">Phialocephala subalpina</name>
    <dbReference type="NCBI Taxonomy" id="576137"/>
    <lineage>
        <taxon>Eukaryota</taxon>
        <taxon>Fungi</taxon>
        <taxon>Dikarya</taxon>
        <taxon>Ascomycota</taxon>
        <taxon>Pezizomycotina</taxon>
        <taxon>Leotiomycetes</taxon>
        <taxon>Helotiales</taxon>
        <taxon>Mollisiaceae</taxon>
        <taxon>Phialocephala</taxon>
        <taxon>Phialocephala fortinii species complex</taxon>
    </lineage>
</organism>
<feature type="compositionally biased region" description="Basic residues" evidence="1">
    <location>
        <begin position="30"/>
        <end position="44"/>
    </location>
</feature>
<reference evidence="2 3" key="1">
    <citation type="submission" date="2016-03" db="EMBL/GenBank/DDBJ databases">
        <authorList>
            <person name="Ploux O."/>
        </authorList>
    </citation>
    <scope>NUCLEOTIDE SEQUENCE [LARGE SCALE GENOMIC DNA]</scope>
    <source>
        <strain evidence="2 3">UAMH 11012</strain>
    </source>
</reference>
<accession>A0A1L7XQA2</accession>
<dbReference type="AlphaFoldDB" id="A0A1L7XQA2"/>
<feature type="compositionally biased region" description="Acidic residues" evidence="1">
    <location>
        <begin position="160"/>
        <end position="169"/>
    </location>
</feature>
<protein>
    <submittedName>
        <fullName evidence="2">Uncharacterized protein</fullName>
    </submittedName>
</protein>
<evidence type="ECO:0000313" key="3">
    <source>
        <dbReference type="Proteomes" id="UP000184330"/>
    </source>
</evidence>
<proteinExistence type="predicted"/>
<evidence type="ECO:0000313" key="2">
    <source>
        <dbReference type="EMBL" id="CZR67138.1"/>
    </source>
</evidence>
<feature type="compositionally biased region" description="Basic and acidic residues" evidence="1">
    <location>
        <begin position="102"/>
        <end position="159"/>
    </location>
</feature>
<sequence>MGCLPLKNLARGVKRQARARAGKPTPRPRPLAKPKRKIRGPSNKKIREDYANLVDGGDATGRHEASKAAAKEVHKSARLKNQKNGTDWNPTQAPTGLFVPDKLGDSAALRRDWRRQQREDKAREREECQRKKREEERREQEERDRAREQLERLRRMQKDWEEDQEEQEEQAAGFVNLTYRPKHQGPPTGTSL</sequence>